<dbReference type="Pfam" id="PF01476">
    <property type="entry name" value="LysM"/>
    <property type="match status" value="3"/>
</dbReference>
<proteinExistence type="predicted"/>
<dbReference type="Proteomes" id="UP000316609">
    <property type="component" value="Unassembled WGS sequence"/>
</dbReference>
<comment type="caution">
    <text evidence="2">The sequence shown here is derived from an EMBL/GenBank/DDBJ whole genome shotgun (WGS) entry which is preliminary data.</text>
</comment>
<feature type="domain" description="LysM" evidence="1">
    <location>
        <begin position="239"/>
        <end position="283"/>
    </location>
</feature>
<dbReference type="CDD" id="cd00118">
    <property type="entry name" value="LysM"/>
    <property type="match status" value="3"/>
</dbReference>
<reference evidence="2 3" key="1">
    <citation type="journal article" date="2019" name="Nat. Microbiol.">
        <title>Mediterranean grassland soil C-N compound turnover is dependent on rainfall and depth, and is mediated by genomically divergent microorganisms.</title>
        <authorList>
            <person name="Diamond S."/>
            <person name="Andeer P.F."/>
            <person name="Li Z."/>
            <person name="Crits-Christoph A."/>
            <person name="Burstein D."/>
            <person name="Anantharaman K."/>
            <person name="Lane K.R."/>
            <person name="Thomas B.C."/>
            <person name="Pan C."/>
            <person name="Northen T.R."/>
            <person name="Banfield J.F."/>
        </authorList>
    </citation>
    <scope>NUCLEOTIDE SEQUENCE [LARGE SCALE GENOMIC DNA]</scope>
    <source>
        <strain evidence="2">WS_8</strain>
    </source>
</reference>
<dbReference type="InterPro" id="IPR036779">
    <property type="entry name" value="LysM_dom_sf"/>
</dbReference>
<dbReference type="Gene3D" id="1.10.530.10">
    <property type="match status" value="1"/>
</dbReference>
<dbReference type="Pfam" id="PF01464">
    <property type="entry name" value="SLT"/>
    <property type="match status" value="1"/>
</dbReference>
<dbReference type="PROSITE" id="PS51782">
    <property type="entry name" value="LYSM"/>
    <property type="match status" value="3"/>
</dbReference>
<dbReference type="SUPFAM" id="SSF53955">
    <property type="entry name" value="Lysozyme-like"/>
    <property type="match status" value="1"/>
</dbReference>
<dbReference type="Gene3D" id="3.10.350.10">
    <property type="entry name" value="LysM domain"/>
    <property type="match status" value="3"/>
</dbReference>
<feature type="domain" description="LysM" evidence="1">
    <location>
        <begin position="330"/>
        <end position="373"/>
    </location>
</feature>
<evidence type="ECO:0000313" key="2">
    <source>
        <dbReference type="EMBL" id="TMQ64392.1"/>
    </source>
</evidence>
<feature type="domain" description="LysM" evidence="1">
    <location>
        <begin position="406"/>
        <end position="449"/>
    </location>
</feature>
<gene>
    <name evidence="2" type="ORF">E6K78_09295</name>
</gene>
<dbReference type="CDD" id="cd16894">
    <property type="entry name" value="MltD-like"/>
    <property type="match status" value="1"/>
</dbReference>
<organism evidence="2 3">
    <name type="scientific">Eiseniibacteriota bacterium</name>
    <dbReference type="NCBI Taxonomy" id="2212470"/>
    <lineage>
        <taxon>Bacteria</taxon>
        <taxon>Candidatus Eiseniibacteriota</taxon>
    </lineage>
</organism>
<dbReference type="InterPro" id="IPR023346">
    <property type="entry name" value="Lysozyme-like_dom_sf"/>
</dbReference>
<name>A0A538TLA1_UNCEI</name>
<sequence>MFERWLRRSGRYMALFREVLQKEGLPPDLVHLVFVESGFNLHARSSSAAVGPWQFLRSTGRLFGLTVNQWVDERKDPEKSTVAAARYLKHLYTIFNDWPLTLASYNAGEGTILRAIKRQGTTNYWDLRLPRQTEDYVPQFMAVLAISRDPSKYGFDDVELDDPMNFDEIALRGSVDLRAIARLSECSPDELRDLNPAVLRHAAPGSDGLTMLRVPKGKGQVIMTKLQDGVAVPAVDLTVRHRVRRGETLQGIANQYHVDAARLARANGIGRKHPLRRGSVLTVRSSFTGKVALADLEPGDPRGSTRYVPTRDIRVPRTTLNAASDAEGRVTHVVRRGETLASIAAQYDVSPEDVRRWNHLSISKLRRGTRLKIRTGDAAIASPKVLTSDSLQIAALPAARPASSRRTVVVQRGETLGVIARRHGTTITALKRANRLDGTVIRTGQRLKIPA</sequence>
<dbReference type="InterPro" id="IPR008258">
    <property type="entry name" value="Transglycosylase_SLT_dom_1"/>
</dbReference>
<dbReference type="SUPFAM" id="SSF54106">
    <property type="entry name" value="LysM domain"/>
    <property type="match status" value="3"/>
</dbReference>
<evidence type="ECO:0000313" key="3">
    <source>
        <dbReference type="Proteomes" id="UP000316609"/>
    </source>
</evidence>
<dbReference type="AlphaFoldDB" id="A0A538TLA1"/>
<dbReference type="PANTHER" id="PTHR33734:SF22">
    <property type="entry name" value="MEMBRANE-BOUND LYTIC MUREIN TRANSGLYCOSYLASE D"/>
    <property type="match status" value="1"/>
</dbReference>
<dbReference type="InterPro" id="IPR018392">
    <property type="entry name" value="LysM"/>
</dbReference>
<dbReference type="SMART" id="SM00257">
    <property type="entry name" value="LysM"/>
    <property type="match status" value="3"/>
</dbReference>
<dbReference type="EMBL" id="VBOY01000087">
    <property type="protein sequence ID" value="TMQ64392.1"/>
    <property type="molecule type" value="Genomic_DNA"/>
</dbReference>
<accession>A0A538TLA1</accession>
<dbReference type="PANTHER" id="PTHR33734">
    <property type="entry name" value="LYSM DOMAIN-CONTAINING GPI-ANCHORED PROTEIN 2"/>
    <property type="match status" value="1"/>
</dbReference>
<evidence type="ECO:0000259" key="1">
    <source>
        <dbReference type="PROSITE" id="PS51782"/>
    </source>
</evidence>
<protein>
    <submittedName>
        <fullName evidence="2">LysM peptidoglycan-binding domain-containing protein</fullName>
    </submittedName>
</protein>